<dbReference type="Gene3D" id="3.40.35.10">
    <property type="entry name" value="Phosphotransferase system, sorbose subfamily IIB component"/>
    <property type="match status" value="1"/>
</dbReference>
<evidence type="ECO:0000256" key="1">
    <source>
        <dbReference type="ARBA" id="ARBA00004496"/>
    </source>
</evidence>
<feature type="domain" description="PTS EIIB type-4" evidence="8">
    <location>
        <begin position="1"/>
        <end position="165"/>
    </location>
</feature>
<reference evidence="9 10" key="1">
    <citation type="submission" date="2018-08" db="EMBL/GenBank/DDBJ databases">
        <title>A genome reference for cultivated species of the human gut microbiota.</title>
        <authorList>
            <person name="Zou Y."/>
            <person name="Xue W."/>
            <person name="Luo G."/>
        </authorList>
    </citation>
    <scope>NUCLEOTIDE SEQUENCE [LARGE SCALE GENOMIC DNA]</scope>
    <source>
        <strain evidence="9 10">AM25-6</strain>
    </source>
</reference>
<evidence type="ECO:0000256" key="4">
    <source>
        <dbReference type="ARBA" id="ARBA00022597"/>
    </source>
</evidence>
<dbReference type="SUPFAM" id="SSF52728">
    <property type="entry name" value="PTS IIb component"/>
    <property type="match status" value="1"/>
</dbReference>
<evidence type="ECO:0000256" key="2">
    <source>
        <dbReference type="ARBA" id="ARBA00022448"/>
    </source>
</evidence>
<keyword evidence="4" id="KW-0762">Sugar transport</keyword>
<organism evidence="9 10">
    <name type="scientific">Anaerofustis stercorihominis</name>
    <dbReference type="NCBI Taxonomy" id="214853"/>
    <lineage>
        <taxon>Bacteria</taxon>
        <taxon>Bacillati</taxon>
        <taxon>Bacillota</taxon>
        <taxon>Clostridia</taxon>
        <taxon>Eubacteriales</taxon>
        <taxon>Eubacteriaceae</taxon>
        <taxon>Anaerofustis</taxon>
    </lineage>
</organism>
<dbReference type="RefSeq" id="WP_117532579.1">
    <property type="nucleotide sequence ID" value="NZ_CP176644.1"/>
</dbReference>
<evidence type="ECO:0000313" key="10">
    <source>
        <dbReference type="Proteomes" id="UP000261212"/>
    </source>
</evidence>
<keyword evidence="3" id="KW-0963">Cytoplasm</keyword>
<accession>A0A3E3DWH0</accession>
<evidence type="ECO:0000256" key="7">
    <source>
        <dbReference type="ARBA" id="ARBA00022777"/>
    </source>
</evidence>
<keyword evidence="7" id="KW-0418">Kinase</keyword>
<gene>
    <name evidence="9" type="ORF">DW687_09630</name>
</gene>
<dbReference type="GO" id="GO:0005737">
    <property type="term" value="C:cytoplasm"/>
    <property type="evidence" value="ECO:0007669"/>
    <property type="project" value="UniProtKB-SubCell"/>
</dbReference>
<dbReference type="Proteomes" id="UP000261212">
    <property type="component" value="Unassembled WGS sequence"/>
</dbReference>
<protein>
    <submittedName>
        <fullName evidence="9">PTS mannose/fructose/sorbose transporter subunit IIB</fullName>
    </submittedName>
</protein>
<name>A0A3E3DWH0_9FIRM</name>
<keyword evidence="5" id="KW-0808">Transferase</keyword>
<dbReference type="Pfam" id="PF03830">
    <property type="entry name" value="PTSIIB_sorb"/>
    <property type="match status" value="1"/>
</dbReference>
<keyword evidence="6" id="KW-0598">Phosphotransferase system</keyword>
<dbReference type="AlphaFoldDB" id="A0A3E3DWH0"/>
<evidence type="ECO:0000256" key="3">
    <source>
        <dbReference type="ARBA" id="ARBA00022490"/>
    </source>
</evidence>
<dbReference type="GO" id="GO:0008982">
    <property type="term" value="F:protein-N(PI)-phosphohistidine-sugar phosphotransferase activity"/>
    <property type="evidence" value="ECO:0007669"/>
    <property type="project" value="InterPro"/>
</dbReference>
<evidence type="ECO:0000313" key="9">
    <source>
        <dbReference type="EMBL" id="RGD73601.1"/>
    </source>
</evidence>
<dbReference type="GO" id="GO:0009401">
    <property type="term" value="P:phosphoenolpyruvate-dependent sugar phosphotransferase system"/>
    <property type="evidence" value="ECO:0007669"/>
    <property type="project" value="UniProtKB-KW"/>
</dbReference>
<comment type="subcellular location">
    <subcellularLocation>
        <location evidence="1">Cytoplasm</location>
    </subcellularLocation>
</comment>
<sequence>MGELVLVRVDERLIHGVICVTWAPNVNADTIIAVDDITANDDFVKSIMKSSASGASGLNADILTIDNAVSSWKEKGLGEGRILLIFKSIEDAYNAYEKGLNFTSLQLGWTNPKKGRERIDQSLCISEADVDLVRKMEKDYGVEVNMQYSPQFEPVSFEDGIKGKF</sequence>
<dbReference type="PROSITE" id="PS51101">
    <property type="entry name" value="PTS_EIIB_TYPE_4"/>
    <property type="match status" value="1"/>
</dbReference>
<dbReference type="InterPro" id="IPR036667">
    <property type="entry name" value="PTS_IIB_sorbose-sp_sf"/>
</dbReference>
<evidence type="ECO:0000256" key="5">
    <source>
        <dbReference type="ARBA" id="ARBA00022679"/>
    </source>
</evidence>
<dbReference type="InterPro" id="IPR004720">
    <property type="entry name" value="PTS_IIB_sorbose-sp"/>
</dbReference>
<comment type="caution">
    <text evidence="9">The sequence shown here is derived from an EMBL/GenBank/DDBJ whole genome shotgun (WGS) entry which is preliminary data.</text>
</comment>
<evidence type="ECO:0000256" key="6">
    <source>
        <dbReference type="ARBA" id="ARBA00022683"/>
    </source>
</evidence>
<keyword evidence="2" id="KW-0813">Transport</keyword>
<dbReference type="EMBL" id="QUSM01000005">
    <property type="protein sequence ID" value="RGD73601.1"/>
    <property type="molecule type" value="Genomic_DNA"/>
</dbReference>
<evidence type="ECO:0000259" key="8">
    <source>
        <dbReference type="PROSITE" id="PS51101"/>
    </source>
</evidence>
<proteinExistence type="predicted"/>
<dbReference type="GO" id="GO:0016301">
    <property type="term" value="F:kinase activity"/>
    <property type="evidence" value="ECO:0007669"/>
    <property type="project" value="UniProtKB-KW"/>
</dbReference>